<sequence length="112" mass="12548">MTREPDEGAVRNRMLSETAEPRIQLEGFPKRHGQLLGYVRMPVHRPQIKRDGRLHATSRANREAESLQPLRLALSQRELRLGQLQVAIAQADSFAEQDAPVGTFPPGPSKCL</sequence>
<reference evidence="2" key="1">
    <citation type="submission" date="2018-09" db="EMBL/GenBank/DDBJ databases">
        <authorList>
            <person name="Livingstone P.G."/>
            <person name="Whitworth D.E."/>
        </authorList>
    </citation>
    <scope>NUCLEOTIDE SEQUENCE [LARGE SCALE GENOMIC DNA]</scope>
    <source>
        <strain evidence="2">AB050A</strain>
    </source>
</reference>
<gene>
    <name evidence="1" type="ORF">D7W81_22430</name>
</gene>
<dbReference type="EMBL" id="RAWK01000135">
    <property type="protein sequence ID" value="RKH62353.1"/>
    <property type="molecule type" value="Genomic_DNA"/>
</dbReference>
<keyword evidence="2" id="KW-1185">Reference proteome</keyword>
<dbReference type="Proteomes" id="UP000267003">
    <property type="component" value="Unassembled WGS sequence"/>
</dbReference>
<organism evidence="1 2">
    <name type="scientific">Corallococcus aberystwythensis</name>
    <dbReference type="NCBI Taxonomy" id="2316722"/>
    <lineage>
        <taxon>Bacteria</taxon>
        <taxon>Pseudomonadati</taxon>
        <taxon>Myxococcota</taxon>
        <taxon>Myxococcia</taxon>
        <taxon>Myxococcales</taxon>
        <taxon>Cystobacterineae</taxon>
        <taxon>Myxococcaceae</taxon>
        <taxon>Corallococcus</taxon>
    </lineage>
</organism>
<comment type="caution">
    <text evidence="1">The sequence shown here is derived from an EMBL/GenBank/DDBJ whole genome shotgun (WGS) entry which is preliminary data.</text>
</comment>
<evidence type="ECO:0000313" key="2">
    <source>
        <dbReference type="Proteomes" id="UP000267003"/>
    </source>
</evidence>
<name>A0A3A8Q123_9BACT</name>
<dbReference type="AlphaFoldDB" id="A0A3A8Q123"/>
<protein>
    <submittedName>
        <fullName evidence="1">Uncharacterized protein</fullName>
    </submittedName>
</protein>
<proteinExistence type="predicted"/>
<accession>A0A3A8Q123</accession>
<evidence type="ECO:0000313" key="1">
    <source>
        <dbReference type="EMBL" id="RKH62353.1"/>
    </source>
</evidence>